<name>A0ABQ5VTG2_9RHOB</name>
<dbReference type="InterPro" id="IPR000847">
    <property type="entry name" value="LysR_HTH_N"/>
</dbReference>
<gene>
    <name evidence="6" type="ORF">GCM10007939_08970</name>
</gene>
<keyword evidence="2" id="KW-0805">Transcription regulation</keyword>
<comment type="caution">
    <text evidence="6">The sequence shown here is derived from an EMBL/GenBank/DDBJ whole genome shotgun (WGS) entry which is preliminary data.</text>
</comment>
<keyword evidence="3" id="KW-0238">DNA-binding</keyword>
<dbReference type="InterPro" id="IPR005119">
    <property type="entry name" value="LysR_subst-bd"/>
</dbReference>
<dbReference type="EMBL" id="BSNN01000002">
    <property type="protein sequence ID" value="GLQ34614.1"/>
    <property type="molecule type" value="Genomic_DNA"/>
</dbReference>
<dbReference type="Pfam" id="PF00126">
    <property type="entry name" value="HTH_1"/>
    <property type="match status" value="1"/>
</dbReference>
<keyword evidence="7" id="KW-1185">Reference proteome</keyword>
<dbReference type="SUPFAM" id="SSF53850">
    <property type="entry name" value="Periplasmic binding protein-like II"/>
    <property type="match status" value="1"/>
</dbReference>
<evidence type="ECO:0000313" key="7">
    <source>
        <dbReference type="Proteomes" id="UP001156694"/>
    </source>
</evidence>
<evidence type="ECO:0000256" key="1">
    <source>
        <dbReference type="ARBA" id="ARBA00009437"/>
    </source>
</evidence>
<dbReference type="Gene3D" id="1.10.10.10">
    <property type="entry name" value="Winged helix-like DNA-binding domain superfamily/Winged helix DNA-binding domain"/>
    <property type="match status" value="1"/>
</dbReference>
<dbReference type="PANTHER" id="PTHR30126">
    <property type="entry name" value="HTH-TYPE TRANSCRIPTIONAL REGULATOR"/>
    <property type="match status" value="1"/>
</dbReference>
<feature type="domain" description="HTH lysR-type" evidence="5">
    <location>
        <begin position="13"/>
        <end position="65"/>
    </location>
</feature>
<dbReference type="Proteomes" id="UP001156694">
    <property type="component" value="Unassembled WGS sequence"/>
</dbReference>
<proteinExistence type="inferred from homology"/>
<comment type="similarity">
    <text evidence="1">Belongs to the LysR transcriptional regulatory family.</text>
</comment>
<evidence type="ECO:0000256" key="4">
    <source>
        <dbReference type="ARBA" id="ARBA00023163"/>
    </source>
</evidence>
<accession>A0ABQ5VTG2</accession>
<dbReference type="InterPro" id="IPR036388">
    <property type="entry name" value="WH-like_DNA-bd_sf"/>
</dbReference>
<dbReference type="RefSeq" id="WP_284376493.1">
    <property type="nucleotide sequence ID" value="NZ_BSNN01000002.1"/>
</dbReference>
<dbReference type="Gene3D" id="3.40.190.10">
    <property type="entry name" value="Periplasmic binding protein-like II"/>
    <property type="match status" value="2"/>
</dbReference>
<reference evidence="7" key="1">
    <citation type="journal article" date="2019" name="Int. J. Syst. Evol. Microbiol.">
        <title>The Global Catalogue of Microorganisms (GCM) 10K type strain sequencing project: providing services to taxonomists for standard genome sequencing and annotation.</title>
        <authorList>
            <consortium name="The Broad Institute Genomics Platform"/>
            <consortium name="The Broad Institute Genome Sequencing Center for Infectious Disease"/>
            <person name="Wu L."/>
            <person name="Ma J."/>
        </authorList>
    </citation>
    <scope>NUCLEOTIDE SEQUENCE [LARGE SCALE GENOMIC DNA]</scope>
    <source>
        <strain evidence="7">NBRC 110140</strain>
    </source>
</reference>
<evidence type="ECO:0000256" key="3">
    <source>
        <dbReference type="ARBA" id="ARBA00023125"/>
    </source>
</evidence>
<protein>
    <submittedName>
        <fullName evidence="6">LysR family transcriptional regulator</fullName>
    </submittedName>
</protein>
<dbReference type="PANTHER" id="PTHR30126:SF40">
    <property type="entry name" value="HTH-TYPE TRANSCRIPTIONAL REGULATOR GLTR"/>
    <property type="match status" value="1"/>
</dbReference>
<evidence type="ECO:0000259" key="5">
    <source>
        <dbReference type="PROSITE" id="PS50931"/>
    </source>
</evidence>
<keyword evidence="4" id="KW-0804">Transcription</keyword>
<dbReference type="InterPro" id="IPR036390">
    <property type="entry name" value="WH_DNA-bd_sf"/>
</dbReference>
<evidence type="ECO:0000313" key="6">
    <source>
        <dbReference type="EMBL" id="GLQ34614.1"/>
    </source>
</evidence>
<dbReference type="PROSITE" id="PS50931">
    <property type="entry name" value="HTH_LYSR"/>
    <property type="match status" value="1"/>
</dbReference>
<dbReference type="SUPFAM" id="SSF46785">
    <property type="entry name" value="Winged helix' DNA-binding domain"/>
    <property type="match status" value="1"/>
</dbReference>
<sequence length="322" mass="36170">MVDTPNKFSLWALEIFVASVEEGTISAAATRLKASASTVSQHLSNLEAALGTELLDRSTRPMKPTKMGQMFLRRARVILSEVMQAKAELAQFDHSKMVRLRLGVIDDFDADITPALMKSLARKMRNCRFLLESGNSYTLTSDLQSQALDVIVTADLDNAQGWMDIYPLVTEPFIVAAPRGAVDQGGDVQEQLFKLPFVRYSSREMMGRQIETHLTRQRISLPNKFEFNNYHAILSLVADGTGWTITTPMGFLRAQRFMDSIDLMPLPFKSMSRSISLIAQKGAMDRIPAEIAEALRPAIKAQMIDKMLEITPWLEQKFRLLP</sequence>
<evidence type="ECO:0000256" key="2">
    <source>
        <dbReference type="ARBA" id="ARBA00023015"/>
    </source>
</evidence>
<organism evidence="6 7">
    <name type="scientific">Amylibacter marinus</name>
    <dbReference type="NCBI Taxonomy" id="1475483"/>
    <lineage>
        <taxon>Bacteria</taxon>
        <taxon>Pseudomonadati</taxon>
        <taxon>Pseudomonadota</taxon>
        <taxon>Alphaproteobacteria</taxon>
        <taxon>Rhodobacterales</taxon>
        <taxon>Paracoccaceae</taxon>
        <taxon>Amylibacter</taxon>
    </lineage>
</organism>
<dbReference type="Pfam" id="PF03466">
    <property type="entry name" value="LysR_substrate"/>
    <property type="match status" value="1"/>
</dbReference>